<comment type="subcellular location">
    <subcellularLocation>
        <location evidence="1">Cell junction</location>
        <location evidence="1">Tight junction</location>
    </subcellularLocation>
    <subcellularLocation>
        <location evidence="2">Cell membrane</location>
        <topology evidence="2">Multi-pass membrane protein</topology>
    </subcellularLocation>
</comment>
<organism evidence="17">
    <name type="scientific">Cyprinus carpio</name>
    <name type="common">Common carp</name>
    <dbReference type="NCBI Taxonomy" id="7962"/>
    <lineage>
        <taxon>Eukaryota</taxon>
        <taxon>Metazoa</taxon>
        <taxon>Chordata</taxon>
        <taxon>Craniata</taxon>
        <taxon>Vertebrata</taxon>
        <taxon>Euteleostomi</taxon>
        <taxon>Actinopterygii</taxon>
        <taxon>Neopterygii</taxon>
        <taxon>Teleostei</taxon>
        <taxon>Ostariophysi</taxon>
        <taxon>Cypriniformes</taxon>
        <taxon>Cyprinidae</taxon>
        <taxon>Cyprininae</taxon>
        <taxon>Cyprinus</taxon>
    </lineage>
</organism>
<evidence type="ECO:0000259" key="15">
    <source>
        <dbReference type="PROSITE" id="PS51225"/>
    </source>
</evidence>
<accession>A0A9R0ATL0</accession>
<reference evidence="17" key="1">
    <citation type="submission" date="2025-08" db="UniProtKB">
        <authorList>
            <consortium name="RefSeq"/>
        </authorList>
    </citation>
    <scope>IDENTIFICATION</scope>
    <source>
        <tissue evidence="17">Muscle</tissue>
    </source>
</reference>
<evidence type="ECO:0000256" key="2">
    <source>
        <dbReference type="ARBA" id="ARBA00004651"/>
    </source>
</evidence>
<evidence type="ECO:0000256" key="14">
    <source>
        <dbReference type="SAM" id="Phobius"/>
    </source>
</evidence>
<protein>
    <submittedName>
        <fullName evidence="17">Occludin-like</fullName>
    </submittedName>
</protein>
<keyword evidence="5" id="KW-1003">Cell membrane</keyword>
<evidence type="ECO:0000256" key="3">
    <source>
        <dbReference type="ARBA" id="ARBA00009171"/>
    </source>
</evidence>
<sequence>MPKKSSRPPAYGGRHHHRSTHRTASYHPDEMLHFYRWTSPPGVMKILCIIILILCVAMFACIASTLAWDYDASAMGLGDLGMGYGGSYSGGAYGGGGYGGSGSAGGYGYGGGMYMDPKSGKGFIIAIAAITFIAMLIIFILAVSRQNAAQSPSFYLASIIISAILAALMLIATIVYLVAVNPTSQTSGSMMYTQMLQMCAQYKNQDQASGIFINQYLYHYCVMEPEEVIAVVLGFLVVVGLIILLVFAVKTRGQIRRYGRERVLWYDVKTITSGLTSQGIGEWVNNVSGDPEAFVNDHNDRFSVAQPMVHSQKPIYLPRYGSDWTSSLSGMKGKLRDYDPGESGEELDTGYESEYPPIINEQERLEYKREFDRDHMEYKRLQAELDDINQGLAEADRELGSSQEGSPQFMDAMDVYNRLKSLKKSADYQMKKKRCKQLKTKLSLIKRRVSDYDHRQ</sequence>
<evidence type="ECO:0000256" key="1">
    <source>
        <dbReference type="ARBA" id="ARBA00004435"/>
    </source>
</evidence>
<evidence type="ECO:0000259" key="16">
    <source>
        <dbReference type="PROSITE" id="PS51980"/>
    </source>
</evidence>
<dbReference type="PANTHER" id="PTHR23288:SF34">
    <property type="entry name" value="OCCLUDIN B"/>
    <property type="match status" value="1"/>
</dbReference>
<dbReference type="InterPro" id="IPR010844">
    <property type="entry name" value="Occludin_ELL"/>
</dbReference>
<evidence type="ECO:0000256" key="7">
    <source>
        <dbReference type="ARBA" id="ARBA00022949"/>
    </source>
</evidence>
<dbReference type="InterPro" id="IPR008253">
    <property type="entry name" value="Marvel"/>
</dbReference>
<evidence type="ECO:0000256" key="12">
    <source>
        <dbReference type="PROSITE-ProRule" id="PRU01324"/>
    </source>
</evidence>
<dbReference type="KEGG" id="ccar:122144197"/>
<evidence type="ECO:0000256" key="11">
    <source>
        <dbReference type="PROSITE-ProRule" id="PRU00581"/>
    </source>
</evidence>
<keyword evidence="7" id="KW-0965">Cell junction</keyword>
<feature type="domain" description="MARVEL" evidence="15">
    <location>
        <begin position="39"/>
        <end position="253"/>
    </location>
</feature>
<dbReference type="OrthoDB" id="8867927at2759"/>
<keyword evidence="10 11" id="KW-0472">Membrane</keyword>
<dbReference type="Pfam" id="PF01284">
    <property type="entry name" value="MARVEL"/>
    <property type="match status" value="1"/>
</dbReference>
<proteinExistence type="inferred from homology"/>
<feature type="domain" description="OCEL" evidence="16">
    <location>
        <begin position="349"/>
        <end position="456"/>
    </location>
</feature>
<keyword evidence="6 11" id="KW-0812">Transmembrane</keyword>
<feature type="transmembrane region" description="Helical" evidence="14">
    <location>
        <begin position="123"/>
        <end position="142"/>
    </location>
</feature>
<dbReference type="RefSeq" id="XP_042610854.1">
    <property type="nucleotide sequence ID" value="XM_042754920.1"/>
</dbReference>
<evidence type="ECO:0000256" key="5">
    <source>
        <dbReference type="ARBA" id="ARBA00022475"/>
    </source>
</evidence>
<keyword evidence="4" id="KW-0796">Tight junction</keyword>
<dbReference type="AlphaFoldDB" id="A0A9R0ATL0"/>
<comment type="similarity">
    <text evidence="3 12">Belongs to the ELL/occludin family.</text>
</comment>
<dbReference type="GO" id="GO:0016324">
    <property type="term" value="C:apical plasma membrane"/>
    <property type="evidence" value="ECO:0007669"/>
    <property type="project" value="TreeGrafter"/>
</dbReference>
<feature type="transmembrane region" description="Helical" evidence="14">
    <location>
        <begin position="154"/>
        <end position="179"/>
    </location>
</feature>
<dbReference type="PANTHER" id="PTHR23288">
    <property type="entry name" value="OCCLUDIN AND RNA POLYMERASE II ELONGATION FACTOR ELL"/>
    <property type="match status" value="1"/>
</dbReference>
<feature type="region of interest" description="Disordered" evidence="13">
    <location>
        <begin position="1"/>
        <end position="23"/>
    </location>
</feature>
<dbReference type="GeneID" id="122144197"/>
<dbReference type="PROSITE" id="PS51225">
    <property type="entry name" value="MARVEL"/>
    <property type="match status" value="1"/>
</dbReference>
<dbReference type="GO" id="GO:0005923">
    <property type="term" value="C:bicellular tight junction"/>
    <property type="evidence" value="ECO:0007669"/>
    <property type="project" value="UniProtKB-SubCell"/>
</dbReference>
<dbReference type="GO" id="GO:0070830">
    <property type="term" value="P:bicellular tight junction assembly"/>
    <property type="evidence" value="ECO:0007669"/>
    <property type="project" value="TreeGrafter"/>
</dbReference>
<name>A0A9R0ATL0_CYPCA</name>
<feature type="transmembrane region" description="Helical" evidence="14">
    <location>
        <begin position="46"/>
        <end position="68"/>
    </location>
</feature>
<evidence type="ECO:0000256" key="9">
    <source>
        <dbReference type="ARBA" id="ARBA00023054"/>
    </source>
</evidence>
<keyword evidence="9" id="KW-0175">Coiled coil</keyword>
<gene>
    <name evidence="17" type="primary">LOC122144197</name>
</gene>
<dbReference type="GO" id="GO:0031410">
    <property type="term" value="C:cytoplasmic vesicle"/>
    <property type="evidence" value="ECO:0007669"/>
    <property type="project" value="TreeGrafter"/>
</dbReference>
<evidence type="ECO:0000256" key="6">
    <source>
        <dbReference type="ARBA" id="ARBA00022692"/>
    </source>
</evidence>
<evidence type="ECO:0000256" key="13">
    <source>
        <dbReference type="SAM" id="MobiDB-lite"/>
    </source>
</evidence>
<dbReference type="Pfam" id="PF07303">
    <property type="entry name" value="Occludin_ELL"/>
    <property type="match status" value="1"/>
</dbReference>
<dbReference type="Proteomes" id="UP001155660">
    <property type="component" value="Chromosome A5"/>
</dbReference>
<keyword evidence="8 14" id="KW-1133">Transmembrane helix</keyword>
<feature type="transmembrane region" description="Helical" evidence="14">
    <location>
        <begin position="228"/>
        <end position="249"/>
    </location>
</feature>
<dbReference type="PROSITE" id="PS51980">
    <property type="entry name" value="OCEL"/>
    <property type="match status" value="1"/>
</dbReference>
<evidence type="ECO:0000256" key="8">
    <source>
        <dbReference type="ARBA" id="ARBA00022989"/>
    </source>
</evidence>
<evidence type="ECO:0000256" key="4">
    <source>
        <dbReference type="ARBA" id="ARBA00022427"/>
    </source>
</evidence>
<dbReference type="InterPro" id="IPR031176">
    <property type="entry name" value="ELL/occludin"/>
</dbReference>
<evidence type="ECO:0000256" key="10">
    <source>
        <dbReference type="ARBA" id="ARBA00023136"/>
    </source>
</evidence>
<evidence type="ECO:0000313" key="17">
    <source>
        <dbReference type="RefSeq" id="XP_042610854.1"/>
    </source>
</evidence>